<reference evidence="3" key="1">
    <citation type="submission" date="2007-07" db="EMBL/GenBank/DDBJ databases">
        <title>PCAP assembly of the Caenorhabditis remanei genome.</title>
        <authorList>
            <consortium name="The Caenorhabditis remanei Sequencing Consortium"/>
            <person name="Wilson R.K."/>
        </authorList>
    </citation>
    <scope>NUCLEOTIDE SEQUENCE [LARGE SCALE GENOMIC DNA]</scope>
    <source>
        <strain evidence="3">PB4641</strain>
    </source>
</reference>
<dbReference type="eggNOG" id="KOG3627">
    <property type="taxonomic scope" value="Eukaryota"/>
</dbReference>
<sequence>MRTLICVLTVFFVATVTSRKLTTANNGWLQRRCGYYNSAEEMWFTYQFNERVMLNWAVKIYSEYLTIVDGTEMAVTTMAPGVILTPFHILTVNSIKHVNESLSLNNMETNIKNFSCDGNHLIVPEQFYPSFDYDLEWYRRFNRSRVFENEVVRITVLDGCTELTPTNLMVLEMKKSVLKPPSTAHHSFKSIVYPVCVANSTAIWWSLDAHYGYHISEGKFAADAYKPVKCETDGPYLCAKTDESGPCKMMRGTIVVRRYSYASQLLGVSFDCQTDSAGNNIYRFLDLTHHMEMICEVTGNCVTPDMPTTTTPPTTSTAASNATMPATDESTVSDVEEEK</sequence>
<name>E3N4B2_CAERE</name>
<feature type="chain" id="PRO_5015090053" evidence="2">
    <location>
        <begin position="19"/>
        <end position="339"/>
    </location>
</feature>
<evidence type="ECO:0000313" key="3">
    <source>
        <dbReference type="EMBL" id="EFO85443.1"/>
    </source>
</evidence>
<evidence type="ECO:0000256" key="1">
    <source>
        <dbReference type="SAM" id="MobiDB-lite"/>
    </source>
</evidence>
<organism evidence="4">
    <name type="scientific">Caenorhabditis remanei</name>
    <name type="common">Caenorhabditis vulgaris</name>
    <dbReference type="NCBI Taxonomy" id="31234"/>
    <lineage>
        <taxon>Eukaryota</taxon>
        <taxon>Metazoa</taxon>
        <taxon>Ecdysozoa</taxon>
        <taxon>Nematoda</taxon>
        <taxon>Chromadorea</taxon>
        <taxon>Rhabditida</taxon>
        <taxon>Rhabditina</taxon>
        <taxon>Rhabditomorpha</taxon>
        <taxon>Rhabditoidea</taxon>
        <taxon>Rhabditidae</taxon>
        <taxon>Peloderinae</taxon>
        <taxon>Caenorhabditis</taxon>
    </lineage>
</organism>
<dbReference type="STRING" id="31234.E3N4B2"/>
<dbReference type="EMBL" id="DS268524">
    <property type="protein sequence ID" value="EFO85443.1"/>
    <property type="molecule type" value="Genomic_DNA"/>
</dbReference>
<dbReference type="GeneID" id="9824999"/>
<feature type="signal peptide" evidence="2">
    <location>
        <begin position="1"/>
        <end position="18"/>
    </location>
</feature>
<dbReference type="PANTHER" id="PTHR34005:SF7">
    <property type="entry name" value="PROTEIN CBG26726"/>
    <property type="match status" value="1"/>
</dbReference>
<keyword evidence="2" id="KW-0732">Signal</keyword>
<dbReference type="Proteomes" id="UP000008281">
    <property type="component" value="Unassembled WGS sequence"/>
</dbReference>
<dbReference type="KEGG" id="crq:GCK72_022344"/>
<protein>
    <submittedName>
        <fullName evidence="3">Uncharacterized protein</fullName>
    </submittedName>
</protein>
<feature type="compositionally biased region" description="Low complexity" evidence="1">
    <location>
        <begin position="305"/>
        <end position="327"/>
    </location>
</feature>
<dbReference type="CTD" id="9824999"/>
<keyword evidence="4" id="KW-1185">Reference proteome</keyword>
<dbReference type="HOGENOM" id="CLU_819496_0_0_1"/>
<dbReference type="PANTHER" id="PTHR34005">
    <property type="entry name" value="PROTEIN CBG15054-RELATED"/>
    <property type="match status" value="1"/>
</dbReference>
<evidence type="ECO:0000256" key="2">
    <source>
        <dbReference type="SAM" id="SignalP"/>
    </source>
</evidence>
<dbReference type="RefSeq" id="XP_003096800.2">
    <property type="nucleotide sequence ID" value="XM_003096752.2"/>
</dbReference>
<feature type="region of interest" description="Disordered" evidence="1">
    <location>
        <begin position="305"/>
        <end position="339"/>
    </location>
</feature>
<dbReference type="InterPro" id="IPR005514">
    <property type="entry name" value="DUF316"/>
</dbReference>
<dbReference type="Pfam" id="PF03761">
    <property type="entry name" value="DUF316"/>
    <property type="match status" value="1"/>
</dbReference>
<accession>E3N4B2</accession>
<dbReference type="AlphaFoldDB" id="E3N4B2"/>
<proteinExistence type="predicted"/>
<gene>
    <name evidence="3" type="ORF">CRE_23654</name>
</gene>
<evidence type="ECO:0000313" key="4">
    <source>
        <dbReference type="Proteomes" id="UP000008281"/>
    </source>
</evidence>